<dbReference type="InterPro" id="IPR011251">
    <property type="entry name" value="Luciferase-like_dom"/>
</dbReference>
<dbReference type="PANTHER" id="PTHR42847">
    <property type="entry name" value="ALKANESULFONATE MONOOXYGENASE"/>
    <property type="match status" value="1"/>
</dbReference>
<keyword evidence="2" id="KW-0288">FMN</keyword>
<proteinExistence type="predicted"/>
<evidence type="ECO:0000256" key="2">
    <source>
        <dbReference type="ARBA" id="ARBA00022643"/>
    </source>
</evidence>
<accession>A0A2V4AL85</accession>
<evidence type="ECO:0000313" key="6">
    <source>
        <dbReference type="EMBL" id="PXY21037.1"/>
    </source>
</evidence>
<protein>
    <submittedName>
        <fullName evidence="6">Dehydrogenase</fullName>
    </submittedName>
</protein>
<dbReference type="Pfam" id="PF00296">
    <property type="entry name" value="Bac_luciferase"/>
    <property type="match status" value="1"/>
</dbReference>
<dbReference type="RefSeq" id="WP_112284276.1">
    <property type="nucleotide sequence ID" value="NZ_MASW01000006.1"/>
</dbReference>
<keyword evidence="4" id="KW-0503">Monooxygenase</keyword>
<dbReference type="EMBL" id="MASW01000006">
    <property type="protein sequence ID" value="PXY21037.1"/>
    <property type="molecule type" value="Genomic_DNA"/>
</dbReference>
<reference evidence="6 7" key="1">
    <citation type="submission" date="2016-07" db="EMBL/GenBank/DDBJ databases">
        <title>Draft genome sequence of Prauserella muralis DSM 45305, isolated from a mould-covered wall in an indoor environment.</title>
        <authorList>
            <person name="Ruckert C."/>
            <person name="Albersmeier A."/>
            <person name="Jiang C.-L."/>
            <person name="Jiang Y."/>
            <person name="Kalinowski J."/>
            <person name="Schneider O."/>
            <person name="Winkler A."/>
            <person name="Zotchev S.B."/>
        </authorList>
    </citation>
    <scope>NUCLEOTIDE SEQUENCE [LARGE SCALE GENOMIC DNA]</scope>
    <source>
        <strain evidence="6 7">DSM 45305</strain>
    </source>
</reference>
<sequence>MRVGVVLPSFGPEQAGDVAAHARHAEECGLESVWKGDHLIGAAPILDSTLVLTAAATATQRLRVGFGVLIPALRGAVWAAKQVATLQLLSGDRVLLGVGAGGSVHGEPAWRVVGVPFAERGRYTDAALEVLPGLIEGRTTVVGAEPVTLAPKATVPPVLVGGSGPVALRRAAWYADEWYPAFVPPAALEADLRRLTELADSFGRPAPGLSVSVSTGIGKLAGSAVESRVRGLAGYGFDEQWARAALALGDPAEVAERYAAYGDLGAGRIVAMPFGGDWFRQVELLGEVARQLS</sequence>
<feature type="domain" description="Luciferase-like" evidence="5">
    <location>
        <begin position="1"/>
        <end position="214"/>
    </location>
</feature>
<dbReference type="GO" id="GO:0008726">
    <property type="term" value="F:alkanesulfonate monooxygenase activity"/>
    <property type="evidence" value="ECO:0007669"/>
    <property type="project" value="TreeGrafter"/>
</dbReference>
<dbReference type="InterPro" id="IPR050172">
    <property type="entry name" value="SsuD_RutA_monooxygenase"/>
</dbReference>
<evidence type="ECO:0000313" key="7">
    <source>
        <dbReference type="Proteomes" id="UP000249915"/>
    </source>
</evidence>
<organism evidence="6 7">
    <name type="scientific">Prauserella muralis</name>
    <dbReference type="NCBI Taxonomy" id="588067"/>
    <lineage>
        <taxon>Bacteria</taxon>
        <taxon>Bacillati</taxon>
        <taxon>Actinomycetota</taxon>
        <taxon>Actinomycetes</taxon>
        <taxon>Pseudonocardiales</taxon>
        <taxon>Pseudonocardiaceae</taxon>
        <taxon>Prauserella</taxon>
    </lineage>
</organism>
<gene>
    <name evidence="6" type="ORF">BAY60_26545</name>
</gene>
<evidence type="ECO:0000259" key="5">
    <source>
        <dbReference type="Pfam" id="PF00296"/>
    </source>
</evidence>
<dbReference type="InterPro" id="IPR036661">
    <property type="entry name" value="Luciferase-like_sf"/>
</dbReference>
<comment type="caution">
    <text evidence="6">The sequence shown here is derived from an EMBL/GenBank/DDBJ whole genome shotgun (WGS) entry which is preliminary data.</text>
</comment>
<dbReference type="Proteomes" id="UP000249915">
    <property type="component" value="Unassembled WGS sequence"/>
</dbReference>
<evidence type="ECO:0000256" key="4">
    <source>
        <dbReference type="ARBA" id="ARBA00023033"/>
    </source>
</evidence>
<keyword evidence="7" id="KW-1185">Reference proteome</keyword>
<keyword evidence="3" id="KW-0560">Oxidoreductase</keyword>
<evidence type="ECO:0000256" key="3">
    <source>
        <dbReference type="ARBA" id="ARBA00023002"/>
    </source>
</evidence>
<dbReference type="Gene3D" id="3.20.20.30">
    <property type="entry name" value="Luciferase-like domain"/>
    <property type="match status" value="1"/>
</dbReference>
<dbReference type="GO" id="GO:0046306">
    <property type="term" value="P:alkanesulfonate catabolic process"/>
    <property type="evidence" value="ECO:0007669"/>
    <property type="project" value="TreeGrafter"/>
</dbReference>
<name>A0A2V4AL85_9PSEU</name>
<dbReference type="SUPFAM" id="SSF51679">
    <property type="entry name" value="Bacterial luciferase-like"/>
    <property type="match status" value="1"/>
</dbReference>
<dbReference type="PANTHER" id="PTHR42847:SF4">
    <property type="entry name" value="ALKANESULFONATE MONOOXYGENASE-RELATED"/>
    <property type="match status" value="1"/>
</dbReference>
<evidence type="ECO:0000256" key="1">
    <source>
        <dbReference type="ARBA" id="ARBA00022630"/>
    </source>
</evidence>
<dbReference type="OrthoDB" id="4566556at2"/>
<keyword evidence="1" id="KW-0285">Flavoprotein</keyword>
<dbReference type="AlphaFoldDB" id="A0A2V4AL85"/>